<gene>
    <name evidence="2" type="ORF">NEOLEDRAFT_1149196</name>
</gene>
<dbReference type="STRING" id="1314782.A0A165RE04"/>
<evidence type="ECO:0000313" key="2">
    <source>
        <dbReference type="EMBL" id="KZT23680.1"/>
    </source>
</evidence>
<feature type="compositionally biased region" description="Basic and acidic residues" evidence="1">
    <location>
        <begin position="66"/>
        <end position="79"/>
    </location>
</feature>
<accession>A0A165RE04</accession>
<name>A0A165RE04_9AGAM</name>
<evidence type="ECO:0008006" key="4">
    <source>
        <dbReference type="Google" id="ProtNLM"/>
    </source>
</evidence>
<keyword evidence="3" id="KW-1185">Reference proteome</keyword>
<dbReference type="AlphaFoldDB" id="A0A165RE04"/>
<dbReference type="Proteomes" id="UP000076761">
    <property type="component" value="Unassembled WGS sequence"/>
</dbReference>
<dbReference type="OrthoDB" id="196131at2759"/>
<evidence type="ECO:0000256" key="1">
    <source>
        <dbReference type="SAM" id="MobiDB-lite"/>
    </source>
</evidence>
<reference evidence="2 3" key="1">
    <citation type="journal article" date="2016" name="Mol. Biol. Evol.">
        <title>Comparative Genomics of Early-Diverging Mushroom-Forming Fungi Provides Insights into the Origins of Lignocellulose Decay Capabilities.</title>
        <authorList>
            <person name="Nagy L.G."/>
            <person name="Riley R."/>
            <person name="Tritt A."/>
            <person name="Adam C."/>
            <person name="Daum C."/>
            <person name="Floudas D."/>
            <person name="Sun H."/>
            <person name="Yadav J.S."/>
            <person name="Pangilinan J."/>
            <person name="Larsson K.H."/>
            <person name="Matsuura K."/>
            <person name="Barry K."/>
            <person name="Labutti K."/>
            <person name="Kuo R."/>
            <person name="Ohm R.A."/>
            <person name="Bhattacharya S.S."/>
            <person name="Shirouzu T."/>
            <person name="Yoshinaga Y."/>
            <person name="Martin F.M."/>
            <person name="Grigoriev I.V."/>
            <person name="Hibbett D.S."/>
        </authorList>
    </citation>
    <scope>NUCLEOTIDE SEQUENCE [LARGE SCALE GENOMIC DNA]</scope>
    <source>
        <strain evidence="2 3">HHB14362 ss-1</strain>
    </source>
</reference>
<evidence type="ECO:0000313" key="3">
    <source>
        <dbReference type="Proteomes" id="UP000076761"/>
    </source>
</evidence>
<proteinExistence type="predicted"/>
<dbReference type="InParanoid" id="A0A165RE04"/>
<organism evidence="2 3">
    <name type="scientific">Neolentinus lepideus HHB14362 ss-1</name>
    <dbReference type="NCBI Taxonomy" id="1314782"/>
    <lineage>
        <taxon>Eukaryota</taxon>
        <taxon>Fungi</taxon>
        <taxon>Dikarya</taxon>
        <taxon>Basidiomycota</taxon>
        <taxon>Agaricomycotina</taxon>
        <taxon>Agaricomycetes</taxon>
        <taxon>Gloeophyllales</taxon>
        <taxon>Gloeophyllaceae</taxon>
        <taxon>Neolentinus</taxon>
    </lineage>
</organism>
<feature type="compositionally biased region" description="Basic and acidic residues" evidence="1">
    <location>
        <begin position="92"/>
        <end position="109"/>
    </location>
</feature>
<sequence length="236" mass="26228">MTPGHLVDLIAKCGQHTDGAVASLGFAKTAYVPPCMRDQQWVPSSHSMADTIGWKDSRSSTPSVRGRYEGGRGRYDRGRRGGGFRSPRGRLRGLDDHSPDGGYKSEQRKTFSFGVRKDGMHKQLYRRVELLTHICSSGKSGGLLFLILSASFTSSPHPPPHDLQITGYSPHCKAYPTAFTLAPTRELMPQIHEETNKFAYRSWTLVFVETKRMADMLSDFLMANSLPPTSVHGDRT</sequence>
<protein>
    <recommendedName>
        <fullName evidence="4">DEAD/DEAH box helicase domain-containing protein</fullName>
    </recommendedName>
</protein>
<dbReference type="EMBL" id="KV425583">
    <property type="protein sequence ID" value="KZT23680.1"/>
    <property type="molecule type" value="Genomic_DNA"/>
</dbReference>
<feature type="region of interest" description="Disordered" evidence="1">
    <location>
        <begin position="52"/>
        <end position="109"/>
    </location>
</feature>